<organism evidence="10 11">
    <name type="scientific">Micromonospora pallida</name>
    <dbReference type="NCBI Taxonomy" id="145854"/>
    <lineage>
        <taxon>Bacteria</taxon>
        <taxon>Bacillati</taxon>
        <taxon>Actinomycetota</taxon>
        <taxon>Actinomycetes</taxon>
        <taxon>Micromonosporales</taxon>
        <taxon>Micromonosporaceae</taxon>
        <taxon>Micromonospora</taxon>
    </lineage>
</organism>
<dbReference type="InterPro" id="IPR022398">
    <property type="entry name" value="Peptidase_S8_His-AS"/>
</dbReference>
<feature type="active site" description="Charge relay system" evidence="5">
    <location>
        <position position="168"/>
    </location>
</feature>
<evidence type="ECO:0000313" key="11">
    <source>
        <dbReference type="Proteomes" id="UP000198959"/>
    </source>
</evidence>
<dbReference type="Pfam" id="PF05922">
    <property type="entry name" value="Inhibitor_I9"/>
    <property type="match status" value="1"/>
</dbReference>
<feature type="signal peptide" evidence="7">
    <location>
        <begin position="1"/>
        <end position="33"/>
    </location>
</feature>
<name>A0A1C6S9R9_9ACTN</name>
<dbReference type="InterPro" id="IPR050131">
    <property type="entry name" value="Peptidase_S8_subtilisin-like"/>
</dbReference>
<evidence type="ECO:0000256" key="3">
    <source>
        <dbReference type="ARBA" id="ARBA00022801"/>
    </source>
</evidence>
<dbReference type="InterPro" id="IPR037045">
    <property type="entry name" value="S8pro/Inhibitor_I9_sf"/>
</dbReference>
<keyword evidence="11" id="KW-1185">Reference proteome</keyword>
<feature type="active site" description="Charge relay system" evidence="5">
    <location>
        <position position="200"/>
    </location>
</feature>
<evidence type="ECO:0000259" key="9">
    <source>
        <dbReference type="Pfam" id="PF05922"/>
    </source>
</evidence>
<feature type="active site" description="Charge relay system" evidence="5">
    <location>
        <position position="352"/>
    </location>
</feature>
<dbReference type="SUPFAM" id="SSF54897">
    <property type="entry name" value="Protease propeptides/inhibitors"/>
    <property type="match status" value="1"/>
</dbReference>
<protein>
    <submittedName>
        <fullName evidence="10">Peptidase inhibitor I9</fullName>
    </submittedName>
</protein>
<evidence type="ECO:0000259" key="8">
    <source>
        <dbReference type="Pfam" id="PF00082"/>
    </source>
</evidence>
<dbReference type="PROSITE" id="PS00137">
    <property type="entry name" value="SUBTILASE_HIS"/>
    <property type="match status" value="1"/>
</dbReference>
<dbReference type="InterPro" id="IPR023827">
    <property type="entry name" value="Peptidase_S8_Asp-AS"/>
</dbReference>
<evidence type="ECO:0000256" key="2">
    <source>
        <dbReference type="ARBA" id="ARBA00022670"/>
    </source>
</evidence>
<feature type="domain" description="Inhibitor I9" evidence="9">
    <location>
        <begin position="53"/>
        <end position="127"/>
    </location>
</feature>
<dbReference type="AlphaFoldDB" id="A0A1C6S9R9"/>
<evidence type="ECO:0000256" key="6">
    <source>
        <dbReference type="RuleBase" id="RU003355"/>
    </source>
</evidence>
<dbReference type="InterPro" id="IPR000209">
    <property type="entry name" value="Peptidase_S8/S53_dom"/>
</dbReference>
<dbReference type="Gene3D" id="3.40.50.200">
    <property type="entry name" value="Peptidase S8/S53 domain"/>
    <property type="match status" value="1"/>
</dbReference>
<dbReference type="InterPro" id="IPR010259">
    <property type="entry name" value="S8pro/Inhibitor_I9"/>
</dbReference>
<dbReference type="InterPro" id="IPR023828">
    <property type="entry name" value="Peptidase_S8_Ser-AS"/>
</dbReference>
<dbReference type="PRINTS" id="PR00723">
    <property type="entry name" value="SUBTILISIN"/>
</dbReference>
<keyword evidence="7" id="KW-0732">Signal</keyword>
<dbReference type="Proteomes" id="UP000198959">
    <property type="component" value="Unassembled WGS sequence"/>
</dbReference>
<dbReference type="GO" id="GO:0005615">
    <property type="term" value="C:extracellular space"/>
    <property type="evidence" value="ECO:0007669"/>
    <property type="project" value="TreeGrafter"/>
</dbReference>
<evidence type="ECO:0000313" key="10">
    <source>
        <dbReference type="EMBL" id="SCL26220.1"/>
    </source>
</evidence>
<dbReference type="OrthoDB" id="9798386at2"/>
<dbReference type="PANTHER" id="PTHR43806">
    <property type="entry name" value="PEPTIDASE S8"/>
    <property type="match status" value="1"/>
</dbReference>
<reference evidence="11" key="1">
    <citation type="submission" date="2016-06" db="EMBL/GenBank/DDBJ databases">
        <authorList>
            <person name="Varghese N."/>
            <person name="Submissions Spin"/>
        </authorList>
    </citation>
    <scope>NUCLEOTIDE SEQUENCE [LARGE SCALE GENOMIC DNA]</scope>
    <source>
        <strain evidence="11">DSM 43817</strain>
    </source>
</reference>
<evidence type="ECO:0000256" key="1">
    <source>
        <dbReference type="ARBA" id="ARBA00011073"/>
    </source>
</evidence>
<dbReference type="GO" id="GO:0004252">
    <property type="term" value="F:serine-type endopeptidase activity"/>
    <property type="evidence" value="ECO:0007669"/>
    <property type="project" value="UniProtKB-UniRule"/>
</dbReference>
<comment type="similarity">
    <text evidence="1 5 6">Belongs to the peptidase S8 family.</text>
</comment>
<dbReference type="STRING" id="145854.GA0074692_2107"/>
<dbReference type="FunFam" id="3.40.50.200:FF:000014">
    <property type="entry name" value="Proteinase K"/>
    <property type="match status" value="1"/>
</dbReference>
<feature type="chain" id="PRO_5008745599" evidence="7">
    <location>
        <begin position="34"/>
        <end position="400"/>
    </location>
</feature>
<dbReference type="PROSITE" id="PS00138">
    <property type="entry name" value="SUBTILASE_SER"/>
    <property type="match status" value="1"/>
</dbReference>
<dbReference type="EMBL" id="FMHW01000002">
    <property type="protein sequence ID" value="SCL26220.1"/>
    <property type="molecule type" value="Genomic_DNA"/>
</dbReference>
<dbReference type="PROSITE" id="PS51892">
    <property type="entry name" value="SUBTILASE"/>
    <property type="match status" value="1"/>
</dbReference>
<dbReference type="Pfam" id="PF00082">
    <property type="entry name" value="Peptidase_S8"/>
    <property type="match status" value="1"/>
</dbReference>
<dbReference type="GO" id="GO:0006508">
    <property type="term" value="P:proteolysis"/>
    <property type="evidence" value="ECO:0007669"/>
    <property type="project" value="UniProtKB-KW"/>
</dbReference>
<dbReference type="RefSeq" id="WP_091642474.1">
    <property type="nucleotide sequence ID" value="NZ_FMHW01000002.1"/>
</dbReference>
<dbReference type="PANTHER" id="PTHR43806:SF11">
    <property type="entry name" value="CEREVISIN-RELATED"/>
    <property type="match status" value="1"/>
</dbReference>
<dbReference type="SUPFAM" id="SSF52743">
    <property type="entry name" value="Subtilisin-like"/>
    <property type="match status" value="1"/>
</dbReference>
<feature type="domain" description="Peptidase S8/S53" evidence="8">
    <location>
        <begin position="159"/>
        <end position="386"/>
    </location>
</feature>
<dbReference type="Gene3D" id="3.30.70.80">
    <property type="entry name" value="Peptidase S8 propeptide/proteinase inhibitor I9"/>
    <property type="match status" value="1"/>
</dbReference>
<dbReference type="CDD" id="cd04077">
    <property type="entry name" value="Peptidases_S8_PCSK9_ProteinaseK_like"/>
    <property type="match status" value="1"/>
</dbReference>
<sequence length="400" mass="40594">MTSLRLHRRRLGSVGVLAASALVAALVGAPVTAAPPDGEILRAGGATTVAGSYLVVLKDSAVGGPAGTRVAAVSQRADALADRYGGTVGHRYGTALNGFEVRLPEPAARRLAADPAVAYVEQNHTVRPATTQLNAPWNLDRIDQRTPPLDGRYSYVSTGNGVTAYIIDTGIRLTHPEFGRVGPGYDAVDGALPADDCNGHGTAVASVVGGKTFGVAKEVRLVPVRVLNCAGSGTSAGLIAGINWVTADHQPGQPAVANISLGSTLSTALNTAVANSIADGVTYGVAAGNSNANACNFSPSSVLTAIVVGATQSNDTRASFSNFGSCVDIYAPGVNISVAGLSSGTVMMSGTSVAAPHVTGAAARVLQNNPTWTPSQVEAYLVAQATLVNNLPLLYMDPLT</sequence>
<dbReference type="InterPro" id="IPR015500">
    <property type="entry name" value="Peptidase_S8_subtilisin-rel"/>
</dbReference>
<proteinExistence type="inferred from homology"/>
<evidence type="ECO:0000256" key="5">
    <source>
        <dbReference type="PROSITE-ProRule" id="PRU01240"/>
    </source>
</evidence>
<dbReference type="PROSITE" id="PS00136">
    <property type="entry name" value="SUBTILASE_ASP"/>
    <property type="match status" value="1"/>
</dbReference>
<evidence type="ECO:0000256" key="7">
    <source>
        <dbReference type="SAM" id="SignalP"/>
    </source>
</evidence>
<gene>
    <name evidence="10" type="ORF">GA0074692_2107</name>
</gene>
<evidence type="ECO:0000256" key="4">
    <source>
        <dbReference type="ARBA" id="ARBA00022825"/>
    </source>
</evidence>
<keyword evidence="4 5" id="KW-0720">Serine protease</keyword>
<dbReference type="InterPro" id="IPR036852">
    <property type="entry name" value="Peptidase_S8/S53_dom_sf"/>
</dbReference>
<keyword evidence="2 5" id="KW-0645">Protease</keyword>
<dbReference type="InterPro" id="IPR034193">
    <property type="entry name" value="PCSK9_ProteinaseK-like"/>
</dbReference>
<keyword evidence="3 5" id="KW-0378">Hydrolase</keyword>
<accession>A0A1C6S9R9</accession>